<dbReference type="GO" id="GO:0051996">
    <property type="term" value="F:squalene synthase [NAD(P)H] activity"/>
    <property type="evidence" value="ECO:0007669"/>
    <property type="project" value="UniProtKB-EC"/>
</dbReference>
<dbReference type="GO" id="GO:0016114">
    <property type="term" value="P:terpenoid biosynthetic process"/>
    <property type="evidence" value="ECO:0007669"/>
    <property type="project" value="UniProtKB-ARBA"/>
</dbReference>
<dbReference type="NCBIfam" id="TIGR03464">
    <property type="entry name" value="HpnC"/>
    <property type="match status" value="1"/>
</dbReference>
<dbReference type="EC" id="2.5.1.21" evidence="1"/>
<dbReference type="AlphaFoldDB" id="A0A3N7HS26"/>
<dbReference type="SUPFAM" id="SSF48576">
    <property type="entry name" value="Terpenoid synthases"/>
    <property type="match status" value="1"/>
</dbReference>
<dbReference type="InterPro" id="IPR002060">
    <property type="entry name" value="Squ/phyt_synthse"/>
</dbReference>
<dbReference type="SFLD" id="SFLDG01212">
    <property type="entry name" value="Phytoene_synthase_like"/>
    <property type="match status" value="1"/>
</dbReference>
<reference evidence="1 2" key="1">
    <citation type="submission" date="2018-08" db="EMBL/GenBank/DDBJ databases">
        <authorList>
            <person name="Khan S.A."/>
            <person name="Jeon C.O."/>
            <person name="Chun B.H."/>
            <person name="Jeong S.E."/>
        </authorList>
    </citation>
    <scope>NUCLEOTIDE SEQUENCE [LARGE SCALE GENOMIC DNA]</scope>
    <source>
        <strain evidence="1 2">S-16</strain>
    </source>
</reference>
<dbReference type="SFLD" id="SFLDS00005">
    <property type="entry name" value="Isoprenoid_Synthase_Type_I"/>
    <property type="match status" value="1"/>
</dbReference>
<dbReference type="RefSeq" id="WP_124541341.1">
    <property type="nucleotide sequence ID" value="NZ_QUSW01000004.1"/>
</dbReference>
<dbReference type="InterPro" id="IPR033904">
    <property type="entry name" value="Trans_IPPS_HH"/>
</dbReference>
<comment type="caution">
    <text evidence="1">The sequence shown here is derived from an EMBL/GenBank/DDBJ whole genome shotgun (WGS) entry which is preliminary data.</text>
</comment>
<sequence>MHAVSVDHYENFPVASVLCPPRLRPAVAAIYWFARTADDIADEGDASPAERLAALAQYRAALESTVAGQAVTGPWQGVFGPLAEAMKVHHLPPALLRDLLSAFEQDVVKHDYADRAELLDYCRRSANPVGRLLLHLYGVDDDPARRQSDAICTALQLINFWQDLGVDTARGRLYPPMVDVARHGVTAQALLERQDTAATRALVADLVRWSRELMLSGAPLAHRVPGRAGWELRLVVQGGLRILDRIEGMDFASIAKRPTLRWFDVPLLFWRALCMRPAAVPMASKAT</sequence>
<dbReference type="EMBL" id="QUSW01000004">
    <property type="protein sequence ID" value="RQP23621.1"/>
    <property type="molecule type" value="Genomic_DNA"/>
</dbReference>
<evidence type="ECO:0000313" key="1">
    <source>
        <dbReference type="EMBL" id="RQP23621.1"/>
    </source>
</evidence>
<dbReference type="CDD" id="cd00683">
    <property type="entry name" value="Trans_IPPS_HH"/>
    <property type="match status" value="1"/>
</dbReference>
<dbReference type="InterPro" id="IPR008949">
    <property type="entry name" value="Isoprenoid_synthase_dom_sf"/>
</dbReference>
<dbReference type="Pfam" id="PF00494">
    <property type="entry name" value="SQS_PSY"/>
    <property type="match status" value="1"/>
</dbReference>
<dbReference type="InterPro" id="IPR017827">
    <property type="entry name" value="HSQ_synthase_HpnC"/>
</dbReference>
<evidence type="ECO:0000313" key="2">
    <source>
        <dbReference type="Proteomes" id="UP000267464"/>
    </source>
</evidence>
<keyword evidence="2" id="KW-1185">Reference proteome</keyword>
<dbReference type="GO" id="GO:0004311">
    <property type="term" value="F:geranylgeranyl diphosphate synthase activity"/>
    <property type="evidence" value="ECO:0007669"/>
    <property type="project" value="InterPro"/>
</dbReference>
<dbReference type="SFLD" id="SFLDG01018">
    <property type="entry name" value="Squalene/Phytoene_Synthase_Lik"/>
    <property type="match status" value="1"/>
</dbReference>
<dbReference type="Gene3D" id="1.10.600.10">
    <property type="entry name" value="Farnesyl Diphosphate Synthase"/>
    <property type="match status" value="1"/>
</dbReference>
<organism evidence="1 2">
    <name type="scientific">Piscinibacter terrae</name>
    <dbReference type="NCBI Taxonomy" id="2496871"/>
    <lineage>
        <taxon>Bacteria</taxon>
        <taxon>Pseudomonadati</taxon>
        <taxon>Pseudomonadota</taxon>
        <taxon>Betaproteobacteria</taxon>
        <taxon>Burkholderiales</taxon>
        <taxon>Sphaerotilaceae</taxon>
        <taxon>Piscinibacter</taxon>
    </lineage>
</organism>
<dbReference type="Proteomes" id="UP000267464">
    <property type="component" value="Unassembled WGS sequence"/>
</dbReference>
<keyword evidence="1" id="KW-0808">Transferase</keyword>
<protein>
    <submittedName>
        <fullName evidence="1">Squalene synthase HpnC</fullName>
        <ecNumber evidence="1">2.5.1.21</ecNumber>
    </submittedName>
</protein>
<name>A0A3N7HS26_9BURK</name>
<reference evidence="1 2" key="2">
    <citation type="submission" date="2018-12" db="EMBL/GenBank/DDBJ databases">
        <title>Rhizobacter gummiphilus sp. nov., a rubber-degrading bacterium isolated from the soil of a botanical garden in Japan.</title>
        <authorList>
            <person name="Shunsuke S.S."/>
        </authorList>
    </citation>
    <scope>NUCLEOTIDE SEQUENCE [LARGE SCALE GENOMIC DNA]</scope>
    <source>
        <strain evidence="1 2">S-16</strain>
    </source>
</reference>
<dbReference type="OrthoDB" id="9807580at2"/>
<gene>
    <name evidence="1" type="primary">hpnC</name>
    <name evidence="1" type="ORF">DZC73_15920</name>
</gene>
<accession>A0A3N7HS26</accession>
<dbReference type="InterPro" id="IPR044843">
    <property type="entry name" value="Trans_IPPS_bact-type"/>
</dbReference>
<dbReference type="PANTHER" id="PTHR31480">
    <property type="entry name" value="BIFUNCTIONAL LYCOPENE CYCLASE/PHYTOENE SYNTHASE"/>
    <property type="match status" value="1"/>
</dbReference>
<proteinExistence type="predicted"/>